<dbReference type="OrthoDB" id="9799618at2"/>
<dbReference type="Pfam" id="PF08899">
    <property type="entry name" value="DUF1844"/>
    <property type="match status" value="1"/>
</dbReference>
<gene>
    <name evidence="2" type="ORF">SBA1_150024</name>
</gene>
<evidence type="ECO:0000313" key="2">
    <source>
        <dbReference type="EMBL" id="SPF36131.1"/>
    </source>
</evidence>
<dbReference type="InterPro" id="IPR014995">
    <property type="entry name" value="DUF1844"/>
</dbReference>
<feature type="region of interest" description="Disordered" evidence="1">
    <location>
        <begin position="1"/>
        <end position="90"/>
    </location>
</feature>
<reference evidence="3" key="1">
    <citation type="submission" date="2018-02" db="EMBL/GenBank/DDBJ databases">
        <authorList>
            <person name="Hausmann B."/>
        </authorList>
    </citation>
    <scope>NUCLEOTIDE SEQUENCE [LARGE SCALE GENOMIC DNA]</scope>
    <source>
        <strain evidence="3">Peat soil MAG SbA1</strain>
    </source>
</reference>
<sequence length="198" mass="21546">MAEKKHEESFTVTDRRLFTSDGELRQDVAEEEQPAKPTKPAPVPSPSNAAPQTPAGPTGGDKSTVIPPPPSASEQQAQADAYRKSSKELDSQVELNGHSVKDFEMTFERFLASLYMTAMLQLGLMREQGAQPQVDIIGARQTIDTLSLIAEKTKGNLTAAEENFLQNSLYELRMAYVEVTNMLARPPQPGPATGTSGR</sequence>
<organism evidence="2 3">
    <name type="scientific">Candidatus Sulfotelmatobacter kueseliae</name>
    <dbReference type="NCBI Taxonomy" id="2042962"/>
    <lineage>
        <taxon>Bacteria</taxon>
        <taxon>Pseudomonadati</taxon>
        <taxon>Acidobacteriota</taxon>
        <taxon>Terriglobia</taxon>
        <taxon>Terriglobales</taxon>
        <taxon>Candidatus Korobacteraceae</taxon>
        <taxon>Candidatus Sulfotelmatobacter</taxon>
    </lineage>
</organism>
<evidence type="ECO:0000256" key="1">
    <source>
        <dbReference type="SAM" id="MobiDB-lite"/>
    </source>
</evidence>
<dbReference type="EMBL" id="OMOD01000057">
    <property type="protein sequence ID" value="SPF36131.1"/>
    <property type="molecule type" value="Genomic_DNA"/>
</dbReference>
<accession>A0A2U3K8Y3</accession>
<evidence type="ECO:0008006" key="4">
    <source>
        <dbReference type="Google" id="ProtNLM"/>
    </source>
</evidence>
<dbReference type="Proteomes" id="UP000238701">
    <property type="component" value="Unassembled WGS sequence"/>
</dbReference>
<proteinExistence type="predicted"/>
<feature type="compositionally biased region" description="Basic and acidic residues" evidence="1">
    <location>
        <begin position="81"/>
        <end position="90"/>
    </location>
</feature>
<evidence type="ECO:0000313" key="3">
    <source>
        <dbReference type="Proteomes" id="UP000238701"/>
    </source>
</evidence>
<dbReference type="AlphaFoldDB" id="A0A2U3K8Y3"/>
<feature type="compositionally biased region" description="Basic and acidic residues" evidence="1">
    <location>
        <begin position="1"/>
        <end position="28"/>
    </location>
</feature>
<name>A0A2U3K8Y3_9BACT</name>
<protein>
    <recommendedName>
        <fullName evidence="4">DUF1844 domain-containing protein</fullName>
    </recommendedName>
</protein>